<dbReference type="Proteomes" id="UP000799755">
    <property type="component" value="Unassembled WGS sequence"/>
</dbReference>
<name>A0ACB6RDT9_9PLEO</name>
<gene>
    <name evidence="1" type="ORF">BDR25DRAFT_41992</name>
</gene>
<protein>
    <submittedName>
        <fullName evidence="1">Uncharacterized protein</fullName>
    </submittedName>
</protein>
<comment type="caution">
    <text evidence="1">The sequence shown here is derived from an EMBL/GenBank/DDBJ whole genome shotgun (WGS) entry which is preliminary data.</text>
</comment>
<keyword evidence="2" id="KW-1185">Reference proteome</keyword>
<sequence>MSRFFKKLHHSSKSQSTPSSTDAAQQLALPSSTASPKHPEKHDESCAQTQISTALEDVTGLIELWPLRDRLAQEKINVDIVAIHGLNGNPFKTWTENGSFWLQDFLPSAVPNARIFTYGYNSAIAFSGSAARVDDYARYLLERLVAKRRNLSTYDRRPIIFICHSLGGIVLKKALVLAHERSERYHTISSDTFGVMFMGTPHRGSDLAFWGKLFGTIADVLTLGSVRTQLLQDLQPKSLCLGSICSQFVERGQSLRIFTIYERQKMKGLPNLVVDEHSALMNLPNEVAVPIEADHRGMCRFSNQKSEKYQMVFDCLRELLDDALNIEQPCMLPPPYLPYTLQQ</sequence>
<organism evidence="1 2">
    <name type="scientific">Lindgomyces ingoldianus</name>
    <dbReference type="NCBI Taxonomy" id="673940"/>
    <lineage>
        <taxon>Eukaryota</taxon>
        <taxon>Fungi</taxon>
        <taxon>Dikarya</taxon>
        <taxon>Ascomycota</taxon>
        <taxon>Pezizomycotina</taxon>
        <taxon>Dothideomycetes</taxon>
        <taxon>Pleosporomycetidae</taxon>
        <taxon>Pleosporales</taxon>
        <taxon>Lindgomycetaceae</taxon>
        <taxon>Lindgomyces</taxon>
    </lineage>
</organism>
<evidence type="ECO:0000313" key="1">
    <source>
        <dbReference type="EMBL" id="KAF2476890.1"/>
    </source>
</evidence>
<proteinExistence type="predicted"/>
<dbReference type="EMBL" id="MU003493">
    <property type="protein sequence ID" value="KAF2476890.1"/>
    <property type="molecule type" value="Genomic_DNA"/>
</dbReference>
<reference evidence="1" key="1">
    <citation type="journal article" date="2020" name="Stud. Mycol.">
        <title>101 Dothideomycetes genomes: a test case for predicting lifestyles and emergence of pathogens.</title>
        <authorList>
            <person name="Haridas S."/>
            <person name="Albert R."/>
            <person name="Binder M."/>
            <person name="Bloem J."/>
            <person name="Labutti K."/>
            <person name="Salamov A."/>
            <person name="Andreopoulos B."/>
            <person name="Baker S."/>
            <person name="Barry K."/>
            <person name="Bills G."/>
            <person name="Bluhm B."/>
            <person name="Cannon C."/>
            <person name="Castanera R."/>
            <person name="Culley D."/>
            <person name="Daum C."/>
            <person name="Ezra D."/>
            <person name="Gonzalez J."/>
            <person name="Henrissat B."/>
            <person name="Kuo A."/>
            <person name="Liang C."/>
            <person name="Lipzen A."/>
            <person name="Lutzoni F."/>
            <person name="Magnuson J."/>
            <person name="Mondo S."/>
            <person name="Nolan M."/>
            <person name="Ohm R."/>
            <person name="Pangilinan J."/>
            <person name="Park H.-J."/>
            <person name="Ramirez L."/>
            <person name="Alfaro M."/>
            <person name="Sun H."/>
            <person name="Tritt A."/>
            <person name="Yoshinaga Y."/>
            <person name="Zwiers L.-H."/>
            <person name="Turgeon B."/>
            <person name="Goodwin S."/>
            <person name="Spatafora J."/>
            <person name="Crous P."/>
            <person name="Grigoriev I."/>
        </authorList>
    </citation>
    <scope>NUCLEOTIDE SEQUENCE</scope>
    <source>
        <strain evidence="1">ATCC 200398</strain>
    </source>
</reference>
<accession>A0ACB6RDT9</accession>
<evidence type="ECO:0000313" key="2">
    <source>
        <dbReference type="Proteomes" id="UP000799755"/>
    </source>
</evidence>